<comment type="function">
    <text evidence="5">Activates KDO (a required 8-carbon sugar) for incorporation into bacterial lipopolysaccharide in Gram-negative bacteria.</text>
</comment>
<dbReference type="FunFam" id="3.90.550.10:FF:000011">
    <property type="entry name" value="3-deoxy-manno-octulosonate cytidylyltransferase"/>
    <property type="match status" value="1"/>
</dbReference>
<sequence>MAQVIAMIPARLQSSRLPEKLLLSETGKPLLQHTWEAASRAGCFERVIVATDSERIAEAVREFGGEVEMTGEHASGTDRIAEVARRLDLPTDAVVVNVQGDEPELDPSQLDLLVETLRSRPDAQMATLATPIESAEDRDSPSCVKVVMTQDGTALYFSRAMIPFVRDEEPDELLKANSPWKLHIGVYAYRADFLLKLADASPSPLEQLEKLEQLRALELGGRIVVAEVRHPAIGIDTAEDYARFARRVRYQREGEGE</sequence>
<organism evidence="6 7">
    <name type="scientific">Stratiformator vulcanicus</name>
    <dbReference type="NCBI Taxonomy" id="2527980"/>
    <lineage>
        <taxon>Bacteria</taxon>
        <taxon>Pseudomonadati</taxon>
        <taxon>Planctomycetota</taxon>
        <taxon>Planctomycetia</taxon>
        <taxon>Planctomycetales</taxon>
        <taxon>Planctomycetaceae</taxon>
        <taxon>Stratiformator</taxon>
    </lineage>
</organism>
<keyword evidence="3 5" id="KW-0548">Nucleotidyltransferase</keyword>
<evidence type="ECO:0000313" key="6">
    <source>
        <dbReference type="EMBL" id="QDT37627.1"/>
    </source>
</evidence>
<keyword evidence="5" id="KW-0963">Cytoplasm</keyword>
<dbReference type="CDD" id="cd02517">
    <property type="entry name" value="CMP-KDO-Synthetase"/>
    <property type="match status" value="1"/>
</dbReference>
<dbReference type="EC" id="2.7.7.38" evidence="5"/>
<dbReference type="Gene3D" id="3.90.550.10">
    <property type="entry name" value="Spore Coat Polysaccharide Biosynthesis Protein SpsA, Chain A"/>
    <property type="match status" value="1"/>
</dbReference>
<dbReference type="InterPro" id="IPR003329">
    <property type="entry name" value="Cytidylyl_trans"/>
</dbReference>
<dbReference type="RefSeq" id="WP_145363725.1">
    <property type="nucleotide sequence ID" value="NZ_CP036268.1"/>
</dbReference>
<dbReference type="Proteomes" id="UP000317318">
    <property type="component" value="Chromosome"/>
</dbReference>
<dbReference type="PANTHER" id="PTHR42866">
    <property type="entry name" value="3-DEOXY-MANNO-OCTULOSONATE CYTIDYLYLTRANSFERASE"/>
    <property type="match status" value="1"/>
</dbReference>
<evidence type="ECO:0000256" key="3">
    <source>
        <dbReference type="ARBA" id="ARBA00022695"/>
    </source>
</evidence>
<evidence type="ECO:0000256" key="4">
    <source>
        <dbReference type="ARBA" id="ARBA00022985"/>
    </source>
</evidence>
<dbReference type="GO" id="GO:0008690">
    <property type="term" value="F:3-deoxy-manno-octulosonate cytidylyltransferase activity"/>
    <property type="evidence" value="ECO:0007669"/>
    <property type="project" value="UniProtKB-UniRule"/>
</dbReference>
<dbReference type="InterPro" id="IPR004528">
    <property type="entry name" value="KdsB"/>
</dbReference>
<comment type="catalytic activity">
    <reaction evidence="5">
        <text>3-deoxy-alpha-D-manno-oct-2-ulosonate + CTP = CMP-3-deoxy-beta-D-manno-octulosonate + diphosphate</text>
        <dbReference type="Rhea" id="RHEA:23448"/>
        <dbReference type="ChEBI" id="CHEBI:33019"/>
        <dbReference type="ChEBI" id="CHEBI:37563"/>
        <dbReference type="ChEBI" id="CHEBI:85986"/>
        <dbReference type="ChEBI" id="CHEBI:85987"/>
        <dbReference type="EC" id="2.7.7.38"/>
    </reaction>
</comment>
<evidence type="ECO:0000256" key="5">
    <source>
        <dbReference type="HAMAP-Rule" id="MF_00057"/>
    </source>
</evidence>
<dbReference type="GO" id="GO:0009103">
    <property type="term" value="P:lipopolysaccharide biosynthetic process"/>
    <property type="evidence" value="ECO:0007669"/>
    <property type="project" value="UniProtKB-UniRule"/>
</dbReference>
<dbReference type="AlphaFoldDB" id="A0A517R156"/>
<comment type="subcellular location">
    <subcellularLocation>
        <location evidence="5">Cytoplasm</location>
    </subcellularLocation>
    <subcellularLocation>
        <location evidence="1">Membrane</location>
    </subcellularLocation>
</comment>
<dbReference type="SUPFAM" id="SSF53448">
    <property type="entry name" value="Nucleotide-diphospho-sugar transferases"/>
    <property type="match status" value="1"/>
</dbReference>
<dbReference type="InterPro" id="IPR029044">
    <property type="entry name" value="Nucleotide-diphossugar_trans"/>
</dbReference>
<reference evidence="6 7" key="1">
    <citation type="submission" date="2019-02" db="EMBL/GenBank/DDBJ databases">
        <title>Deep-cultivation of Planctomycetes and their phenomic and genomic characterization uncovers novel biology.</title>
        <authorList>
            <person name="Wiegand S."/>
            <person name="Jogler M."/>
            <person name="Boedeker C."/>
            <person name="Pinto D."/>
            <person name="Vollmers J."/>
            <person name="Rivas-Marin E."/>
            <person name="Kohn T."/>
            <person name="Peeters S.H."/>
            <person name="Heuer A."/>
            <person name="Rast P."/>
            <person name="Oberbeckmann S."/>
            <person name="Bunk B."/>
            <person name="Jeske O."/>
            <person name="Meyerdierks A."/>
            <person name="Storesund J.E."/>
            <person name="Kallscheuer N."/>
            <person name="Luecker S."/>
            <person name="Lage O.M."/>
            <person name="Pohl T."/>
            <person name="Merkel B.J."/>
            <person name="Hornburger P."/>
            <person name="Mueller R.-W."/>
            <person name="Bruemmer F."/>
            <person name="Labrenz M."/>
            <person name="Spormann A.M."/>
            <person name="Op den Camp H."/>
            <person name="Overmann J."/>
            <person name="Amann R."/>
            <person name="Jetten M.S.M."/>
            <person name="Mascher T."/>
            <person name="Medema M.H."/>
            <person name="Devos D.P."/>
            <person name="Kaster A.-K."/>
            <person name="Ovreas L."/>
            <person name="Rohde M."/>
            <person name="Galperin M.Y."/>
            <person name="Jogler C."/>
        </authorList>
    </citation>
    <scope>NUCLEOTIDE SEQUENCE [LARGE SCALE GENOMIC DNA]</scope>
    <source>
        <strain evidence="6 7">Pan189</strain>
    </source>
</reference>
<gene>
    <name evidence="6" type="primary">kpsU</name>
    <name evidence="5" type="synonym">kdsB</name>
    <name evidence="6" type="ORF">Pan189_20070</name>
</gene>
<dbReference type="NCBIfam" id="NF003952">
    <property type="entry name" value="PRK05450.1-5"/>
    <property type="match status" value="1"/>
</dbReference>
<dbReference type="PANTHER" id="PTHR42866:SF2">
    <property type="entry name" value="3-DEOXY-MANNO-OCTULOSONATE CYTIDYLYLTRANSFERASE, MITOCHONDRIAL"/>
    <property type="match status" value="1"/>
</dbReference>
<dbReference type="OrthoDB" id="9815559at2"/>
<evidence type="ECO:0000313" key="7">
    <source>
        <dbReference type="Proteomes" id="UP000317318"/>
    </source>
</evidence>
<dbReference type="KEGG" id="svp:Pan189_20070"/>
<dbReference type="EMBL" id="CP036268">
    <property type="protein sequence ID" value="QDT37627.1"/>
    <property type="molecule type" value="Genomic_DNA"/>
</dbReference>
<dbReference type="NCBIfam" id="NF009905">
    <property type="entry name" value="PRK13368.1"/>
    <property type="match status" value="1"/>
</dbReference>
<dbReference type="GO" id="GO:0033468">
    <property type="term" value="P:CMP-keto-3-deoxy-D-manno-octulosonic acid biosynthetic process"/>
    <property type="evidence" value="ECO:0007669"/>
    <property type="project" value="UniProtKB-UniRule"/>
</dbReference>
<comment type="pathway">
    <text evidence="5">Nucleotide-sugar biosynthesis; CMP-3-deoxy-D-manno-octulosonate biosynthesis; CMP-3-deoxy-D-manno-octulosonate from 3-deoxy-D-manno-octulosonate and CTP: step 1/1.</text>
</comment>
<dbReference type="NCBIfam" id="NF003950">
    <property type="entry name" value="PRK05450.1-3"/>
    <property type="match status" value="1"/>
</dbReference>
<evidence type="ECO:0000256" key="2">
    <source>
        <dbReference type="ARBA" id="ARBA00022679"/>
    </source>
</evidence>
<accession>A0A517R156</accession>
<dbReference type="GO" id="GO:0016020">
    <property type="term" value="C:membrane"/>
    <property type="evidence" value="ECO:0007669"/>
    <property type="project" value="UniProtKB-SubCell"/>
</dbReference>
<keyword evidence="2 5" id="KW-0808">Transferase</keyword>
<dbReference type="UniPathway" id="UPA00358">
    <property type="reaction ID" value="UER00476"/>
</dbReference>
<name>A0A517R156_9PLAN</name>
<evidence type="ECO:0000256" key="1">
    <source>
        <dbReference type="ARBA" id="ARBA00004370"/>
    </source>
</evidence>
<dbReference type="HAMAP" id="MF_00057">
    <property type="entry name" value="KdsB"/>
    <property type="match status" value="1"/>
</dbReference>
<dbReference type="GO" id="GO:0005829">
    <property type="term" value="C:cytosol"/>
    <property type="evidence" value="ECO:0007669"/>
    <property type="project" value="TreeGrafter"/>
</dbReference>
<comment type="similarity">
    <text evidence="5">Belongs to the KdsB family.</text>
</comment>
<protein>
    <recommendedName>
        <fullName evidence="5">3-deoxy-manno-octulosonate cytidylyltransferase</fullName>
        <ecNumber evidence="5">2.7.7.38</ecNumber>
    </recommendedName>
    <alternativeName>
        <fullName evidence="5">CMP-2-keto-3-deoxyoctulosonic acid synthase</fullName>
        <shortName evidence="5">CKS</shortName>
        <shortName evidence="5">CMP-KDO synthase</shortName>
    </alternativeName>
</protein>
<proteinExistence type="inferred from homology"/>
<keyword evidence="7" id="KW-1185">Reference proteome</keyword>
<keyword evidence="4 5" id="KW-0448">Lipopolysaccharide biosynthesis</keyword>
<dbReference type="NCBIfam" id="TIGR00466">
    <property type="entry name" value="kdsB"/>
    <property type="match status" value="1"/>
</dbReference>
<dbReference type="Pfam" id="PF02348">
    <property type="entry name" value="CTP_transf_3"/>
    <property type="match status" value="1"/>
</dbReference>